<dbReference type="Proteomes" id="UP001607069">
    <property type="component" value="Unassembled WGS sequence"/>
</dbReference>
<keyword evidence="4 7" id="KW-0812">Transmembrane</keyword>
<dbReference type="PANTHER" id="PTHR30576">
    <property type="entry name" value="COLANIC BIOSYNTHESIS UDP-GLUCOSE LIPID CARRIER TRANSFERASE"/>
    <property type="match status" value="1"/>
</dbReference>
<dbReference type="Pfam" id="PF02397">
    <property type="entry name" value="Bac_transf"/>
    <property type="match status" value="1"/>
</dbReference>
<feature type="domain" description="Bacterial sugar transferase" evidence="8">
    <location>
        <begin position="242"/>
        <end position="429"/>
    </location>
</feature>
<dbReference type="PANTHER" id="PTHR30576:SF10">
    <property type="entry name" value="SLL5057 PROTEIN"/>
    <property type="match status" value="1"/>
</dbReference>
<accession>A0ABW7HYK3</accession>
<dbReference type="EMBL" id="JBIHMK010000090">
    <property type="protein sequence ID" value="MFH0250641.1"/>
    <property type="molecule type" value="Genomic_DNA"/>
</dbReference>
<comment type="caution">
    <text evidence="9">The sequence shown here is derived from an EMBL/GenBank/DDBJ whole genome shotgun (WGS) entry which is preliminary data.</text>
</comment>
<evidence type="ECO:0000256" key="6">
    <source>
        <dbReference type="ARBA" id="ARBA00023136"/>
    </source>
</evidence>
<keyword evidence="10" id="KW-1185">Reference proteome</keyword>
<evidence type="ECO:0000256" key="2">
    <source>
        <dbReference type="ARBA" id="ARBA00006464"/>
    </source>
</evidence>
<evidence type="ECO:0000259" key="8">
    <source>
        <dbReference type="Pfam" id="PF02397"/>
    </source>
</evidence>
<name>A0ABW7HYK3_9ACTN</name>
<dbReference type="NCBIfam" id="TIGR03025">
    <property type="entry name" value="EPS_sugtrans"/>
    <property type="match status" value="1"/>
</dbReference>
<evidence type="ECO:0000256" key="1">
    <source>
        <dbReference type="ARBA" id="ARBA00004141"/>
    </source>
</evidence>
<dbReference type="RefSeq" id="WP_279950349.1">
    <property type="nucleotide sequence ID" value="NZ_BAABEN010000032.1"/>
</dbReference>
<protein>
    <submittedName>
        <fullName evidence="9">Sugar transferase</fullName>
        <ecNumber evidence="9">2.7.8.-</ecNumber>
    </submittedName>
</protein>
<dbReference type="GO" id="GO:0016740">
    <property type="term" value="F:transferase activity"/>
    <property type="evidence" value="ECO:0007669"/>
    <property type="project" value="UniProtKB-KW"/>
</dbReference>
<evidence type="ECO:0000256" key="7">
    <source>
        <dbReference type="SAM" id="Phobius"/>
    </source>
</evidence>
<evidence type="ECO:0000256" key="5">
    <source>
        <dbReference type="ARBA" id="ARBA00022989"/>
    </source>
</evidence>
<evidence type="ECO:0000256" key="3">
    <source>
        <dbReference type="ARBA" id="ARBA00022679"/>
    </source>
</evidence>
<gene>
    <name evidence="9" type="ORF">ACG5V6_20790</name>
</gene>
<keyword evidence="6 7" id="KW-0472">Membrane</keyword>
<keyword evidence="3 9" id="KW-0808">Transferase</keyword>
<dbReference type="InterPro" id="IPR017475">
    <property type="entry name" value="EPS_sugar_tfrase"/>
</dbReference>
<evidence type="ECO:0000313" key="10">
    <source>
        <dbReference type="Proteomes" id="UP001607069"/>
    </source>
</evidence>
<comment type="subcellular location">
    <subcellularLocation>
        <location evidence="1">Membrane</location>
        <topology evidence="1">Multi-pass membrane protein</topology>
    </subcellularLocation>
</comment>
<evidence type="ECO:0000313" key="9">
    <source>
        <dbReference type="EMBL" id="MFH0250641.1"/>
    </source>
</evidence>
<sequence>MDVLGAALPAGALGAAGGGPGPLPAAAVVGAAWPLVAAVRGRYAAGRVGEGGAVLPVLRDWLAMLGLLAAVCVAARLEVSAGAWLPALLPCLALTAAHRRLAYRRTLALRRRARGLRRVLVVGETGAADGLTARMGGRTDDEYVVVGGCAPEGAEGTVDTATVLERAAELDADTVFVVPGRWTTAEGLRRLAWALYDDGRSLAVVPGLVDVSRHRLRLARAAGMTVLHVEPPPRRGLPVLLKRITDWVGALLLTVVLSPVLLGVAAAVRLSSPGPVIYRQVRVGQGRRPFPMWKFRTMVEAADRMRPALEAANEHDGAMFKIREDPRVTRLGRVLRRYSLDELPQLFNVLAGHMSLVGPRPPLPEEVERYDDTELRRLSVRPGITGLWQVGGRSDLTWDETVALDLRYVDNWSCAMDAGVLARTFRAVVSARGAY</sequence>
<organism evidence="9 10">
    <name type="scientific">Streptomyces chitinivorans</name>
    <dbReference type="NCBI Taxonomy" id="1257027"/>
    <lineage>
        <taxon>Bacteria</taxon>
        <taxon>Bacillati</taxon>
        <taxon>Actinomycetota</taxon>
        <taxon>Actinomycetes</taxon>
        <taxon>Kitasatosporales</taxon>
        <taxon>Streptomycetaceae</taxon>
        <taxon>Streptomyces</taxon>
    </lineage>
</organism>
<keyword evidence="5 7" id="KW-1133">Transmembrane helix</keyword>
<dbReference type="EC" id="2.7.8.-" evidence="9"/>
<dbReference type="InterPro" id="IPR003362">
    <property type="entry name" value="Bact_transf"/>
</dbReference>
<evidence type="ECO:0000256" key="4">
    <source>
        <dbReference type="ARBA" id="ARBA00022692"/>
    </source>
</evidence>
<feature type="transmembrane region" description="Helical" evidence="7">
    <location>
        <begin position="244"/>
        <end position="268"/>
    </location>
</feature>
<comment type="similarity">
    <text evidence="2">Belongs to the bacterial sugar transferase family.</text>
</comment>
<proteinExistence type="inferred from homology"/>
<reference evidence="9 10" key="1">
    <citation type="submission" date="2024-10" db="EMBL/GenBank/DDBJ databases">
        <authorList>
            <person name="Cho J.-C."/>
        </authorList>
    </citation>
    <scope>NUCLEOTIDE SEQUENCE [LARGE SCALE GENOMIC DNA]</scope>
    <source>
        <strain evidence="9 10">KCTC29696</strain>
    </source>
</reference>